<dbReference type="Proteomes" id="UP000006316">
    <property type="component" value="Unassembled WGS sequence"/>
</dbReference>
<keyword evidence="5 7" id="KW-1133">Transmembrane helix</keyword>
<evidence type="ECO:0000256" key="6">
    <source>
        <dbReference type="ARBA" id="ARBA00023136"/>
    </source>
</evidence>
<evidence type="ECO:0000256" key="2">
    <source>
        <dbReference type="ARBA" id="ARBA00022448"/>
    </source>
</evidence>
<dbReference type="GO" id="GO:0055085">
    <property type="term" value="P:transmembrane transport"/>
    <property type="evidence" value="ECO:0007669"/>
    <property type="project" value="InterPro"/>
</dbReference>
<dbReference type="STRING" id="1117379.BABA_08136"/>
<proteinExistence type="inferred from homology"/>
<evidence type="ECO:0000259" key="8">
    <source>
        <dbReference type="PROSITE" id="PS50928"/>
    </source>
</evidence>
<comment type="similarity">
    <text evidence="7">Belongs to the binding-protein-dependent transport system permease family.</text>
</comment>
<sequence length="294" mass="32737">MYQEKNLLDKIKVFLTFGGIPIFAFLTVVFIPFIIGVYMTFTNSTGTGISTEFVGLKNYLNAFKDQQFWDALLLTFKYTIGSLIITNVVAFALALIVTSGMKGQDTFRMGFFTPNLIGGVLLGFIWQFIFSKVLVYFGTAFNIELLSSSWLADPKTALWSLIIVGVWQNSGYMMLIYIAGLSGIPKSLLEAAALDGAGKWRILTRIKLPLMVSSFTISIFLTLQRSFMVYDTNLSLTKGGPYRSTELISMHVYNDAFLYHNYGTGQAKAIILFLIVAAIAITQVVVMKKKEVEA</sequence>
<name>K6CF25_9BACI</name>
<organism evidence="9 10">
    <name type="scientific">Neobacillus bataviensis LMG 21833</name>
    <dbReference type="NCBI Taxonomy" id="1117379"/>
    <lineage>
        <taxon>Bacteria</taxon>
        <taxon>Bacillati</taxon>
        <taxon>Bacillota</taxon>
        <taxon>Bacilli</taxon>
        <taxon>Bacillales</taxon>
        <taxon>Bacillaceae</taxon>
        <taxon>Neobacillus</taxon>
    </lineage>
</organism>
<dbReference type="PANTHER" id="PTHR30193">
    <property type="entry name" value="ABC TRANSPORTER PERMEASE PROTEIN"/>
    <property type="match status" value="1"/>
</dbReference>
<keyword evidence="4 7" id="KW-0812">Transmembrane</keyword>
<dbReference type="PANTHER" id="PTHR30193:SF37">
    <property type="entry name" value="INNER MEMBRANE ABC TRANSPORTER PERMEASE PROTEIN YCJO"/>
    <property type="match status" value="1"/>
</dbReference>
<dbReference type="EMBL" id="AJLS01000054">
    <property type="protein sequence ID" value="EKN69745.1"/>
    <property type="molecule type" value="Genomic_DNA"/>
</dbReference>
<evidence type="ECO:0000256" key="4">
    <source>
        <dbReference type="ARBA" id="ARBA00022692"/>
    </source>
</evidence>
<feature type="domain" description="ABC transmembrane type-1" evidence="8">
    <location>
        <begin position="72"/>
        <end position="283"/>
    </location>
</feature>
<reference evidence="9 10" key="1">
    <citation type="journal article" date="2012" name="Front. Microbiol.">
        <title>Redundancy and modularity in membrane-associated dissimilatory nitrate reduction in Bacillus.</title>
        <authorList>
            <person name="Heylen K."/>
            <person name="Keltjens J."/>
        </authorList>
    </citation>
    <scope>NUCLEOTIDE SEQUENCE [LARGE SCALE GENOMIC DNA]</scope>
    <source>
        <strain evidence="10">LMG 21833T</strain>
    </source>
</reference>
<dbReference type="RefSeq" id="WP_007084650.1">
    <property type="nucleotide sequence ID" value="NZ_AJLS01000054.1"/>
</dbReference>
<feature type="transmembrane region" description="Helical" evidence="7">
    <location>
        <begin position="78"/>
        <end position="97"/>
    </location>
</feature>
<dbReference type="AlphaFoldDB" id="K6CF25"/>
<feature type="transmembrane region" description="Helical" evidence="7">
    <location>
        <begin position="208"/>
        <end position="227"/>
    </location>
</feature>
<dbReference type="PROSITE" id="PS50928">
    <property type="entry name" value="ABC_TM1"/>
    <property type="match status" value="1"/>
</dbReference>
<protein>
    <submittedName>
        <fullName evidence="9">ABC transporter integral membrane subunit</fullName>
    </submittedName>
</protein>
<comment type="subcellular location">
    <subcellularLocation>
        <location evidence="1 7">Cell membrane</location>
        <topology evidence="1 7">Multi-pass membrane protein</topology>
    </subcellularLocation>
</comment>
<dbReference type="InterPro" id="IPR000515">
    <property type="entry name" value="MetI-like"/>
</dbReference>
<evidence type="ECO:0000313" key="10">
    <source>
        <dbReference type="Proteomes" id="UP000006316"/>
    </source>
</evidence>
<dbReference type="SUPFAM" id="SSF161098">
    <property type="entry name" value="MetI-like"/>
    <property type="match status" value="1"/>
</dbReference>
<keyword evidence="10" id="KW-1185">Reference proteome</keyword>
<dbReference type="OrthoDB" id="5174895at2"/>
<evidence type="ECO:0000256" key="3">
    <source>
        <dbReference type="ARBA" id="ARBA00022475"/>
    </source>
</evidence>
<dbReference type="Gene3D" id="1.10.3720.10">
    <property type="entry name" value="MetI-like"/>
    <property type="match status" value="1"/>
</dbReference>
<evidence type="ECO:0000256" key="7">
    <source>
        <dbReference type="RuleBase" id="RU363032"/>
    </source>
</evidence>
<evidence type="ECO:0000256" key="5">
    <source>
        <dbReference type="ARBA" id="ARBA00022989"/>
    </source>
</evidence>
<feature type="transmembrane region" description="Helical" evidence="7">
    <location>
        <begin position="269"/>
        <end position="287"/>
    </location>
</feature>
<feature type="transmembrane region" description="Helical" evidence="7">
    <location>
        <begin position="157"/>
        <end position="179"/>
    </location>
</feature>
<evidence type="ECO:0000313" key="9">
    <source>
        <dbReference type="EMBL" id="EKN69745.1"/>
    </source>
</evidence>
<accession>K6CF25</accession>
<keyword evidence="6 7" id="KW-0472">Membrane</keyword>
<dbReference type="Pfam" id="PF00528">
    <property type="entry name" value="BPD_transp_1"/>
    <property type="match status" value="1"/>
</dbReference>
<dbReference type="CDD" id="cd06261">
    <property type="entry name" value="TM_PBP2"/>
    <property type="match status" value="1"/>
</dbReference>
<dbReference type="InterPro" id="IPR035906">
    <property type="entry name" value="MetI-like_sf"/>
</dbReference>
<feature type="transmembrane region" description="Helical" evidence="7">
    <location>
        <begin position="109"/>
        <end position="137"/>
    </location>
</feature>
<feature type="transmembrane region" description="Helical" evidence="7">
    <location>
        <begin position="12"/>
        <end position="35"/>
    </location>
</feature>
<dbReference type="GO" id="GO:0005886">
    <property type="term" value="C:plasma membrane"/>
    <property type="evidence" value="ECO:0007669"/>
    <property type="project" value="UniProtKB-SubCell"/>
</dbReference>
<dbReference type="InterPro" id="IPR051393">
    <property type="entry name" value="ABC_transporter_permease"/>
</dbReference>
<dbReference type="eggNOG" id="COG1175">
    <property type="taxonomic scope" value="Bacteria"/>
</dbReference>
<keyword evidence="2 7" id="KW-0813">Transport</keyword>
<dbReference type="PATRIC" id="fig|1117379.3.peg.1702"/>
<gene>
    <name evidence="9" type="ORF">BABA_08136</name>
</gene>
<keyword evidence="3" id="KW-1003">Cell membrane</keyword>
<comment type="caution">
    <text evidence="9">The sequence shown here is derived from an EMBL/GenBank/DDBJ whole genome shotgun (WGS) entry which is preliminary data.</text>
</comment>
<evidence type="ECO:0000256" key="1">
    <source>
        <dbReference type="ARBA" id="ARBA00004651"/>
    </source>
</evidence>